<evidence type="ECO:0000313" key="3">
    <source>
        <dbReference type="Proteomes" id="UP000245539"/>
    </source>
</evidence>
<organism evidence="2 3">
    <name type="scientific">Leucothrix pacifica</name>
    <dbReference type="NCBI Taxonomy" id="1247513"/>
    <lineage>
        <taxon>Bacteria</taxon>
        <taxon>Pseudomonadati</taxon>
        <taxon>Pseudomonadota</taxon>
        <taxon>Gammaproteobacteria</taxon>
        <taxon>Thiotrichales</taxon>
        <taxon>Thiotrichaceae</taxon>
        <taxon>Leucothrix</taxon>
    </lineage>
</organism>
<accession>A0A317CMG9</accession>
<dbReference type="SUPFAM" id="SSF57802">
    <property type="entry name" value="Rubredoxin-like"/>
    <property type="match status" value="1"/>
</dbReference>
<feature type="transmembrane region" description="Helical" evidence="1">
    <location>
        <begin position="53"/>
        <end position="72"/>
    </location>
</feature>
<dbReference type="Proteomes" id="UP000245539">
    <property type="component" value="Unassembled WGS sequence"/>
</dbReference>
<dbReference type="OrthoDB" id="6312996at2"/>
<keyword evidence="1" id="KW-0812">Transmembrane</keyword>
<keyword evidence="1" id="KW-1133">Transmembrane helix</keyword>
<keyword evidence="3" id="KW-1185">Reference proteome</keyword>
<protein>
    <submittedName>
        <fullName evidence="2">Uncharacterized protein</fullName>
    </submittedName>
</protein>
<proteinExistence type="predicted"/>
<keyword evidence="1" id="KW-0472">Membrane</keyword>
<comment type="caution">
    <text evidence="2">The sequence shown here is derived from an EMBL/GenBank/DDBJ whole genome shotgun (WGS) entry which is preliminary data.</text>
</comment>
<name>A0A317CMG9_9GAMM</name>
<evidence type="ECO:0000256" key="1">
    <source>
        <dbReference type="SAM" id="Phobius"/>
    </source>
</evidence>
<evidence type="ECO:0000313" key="2">
    <source>
        <dbReference type="EMBL" id="PWQ99815.1"/>
    </source>
</evidence>
<sequence>MYQQMNCSGCYKAMLPRVLSETAGTPFTQKKIQYFCPLCGHEQAEMGGGIRPWVKKTIIVIGMFVLVTTFLYTI</sequence>
<gene>
    <name evidence="2" type="ORF">DKW60_04895</name>
</gene>
<dbReference type="AlphaFoldDB" id="A0A317CMG9"/>
<dbReference type="RefSeq" id="WP_109836548.1">
    <property type="nucleotide sequence ID" value="NZ_QGKM01000008.1"/>
</dbReference>
<reference evidence="2 3" key="1">
    <citation type="submission" date="2018-05" db="EMBL/GenBank/DDBJ databases">
        <title>Leucothrix arctica sp. nov., isolated from Arctic seawater.</title>
        <authorList>
            <person name="Choi A."/>
            <person name="Baek K."/>
        </authorList>
    </citation>
    <scope>NUCLEOTIDE SEQUENCE [LARGE SCALE GENOMIC DNA]</scope>
    <source>
        <strain evidence="2 3">JCM 18388</strain>
    </source>
</reference>
<dbReference type="EMBL" id="QGKM01000008">
    <property type="protein sequence ID" value="PWQ99815.1"/>
    <property type="molecule type" value="Genomic_DNA"/>
</dbReference>